<dbReference type="InterPro" id="IPR035897">
    <property type="entry name" value="Toll_tir_struct_dom_sf"/>
</dbReference>
<organism evidence="3 4">
    <name type="scientific">Cardamine amara subsp. amara</name>
    <dbReference type="NCBI Taxonomy" id="228776"/>
    <lineage>
        <taxon>Eukaryota</taxon>
        <taxon>Viridiplantae</taxon>
        <taxon>Streptophyta</taxon>
        <taxon>Embryophyta</taxon>
        <taxon>Tracheophyta</taxon>
        <taxon>Spermatophyta</taxon>
        <taxon>Magnoliopsida</taxon>
        <taxon>eudicotyledons</taxon>
        <taxon>Gunneridae</taxon>
        <taxon>Pentapetalae</taxon>
        <taxon>rosids</taxon>
        <taxon>malvids</taxon>
        <taxon>Brassicales</taxon>
        <taxon>Brassicaceae</taxon>
        <taxon>Cardamineae</taxon>
        <taxon>Cardamine</taxon>
    </lineage>
</organism>
<dbReference type="InterPro" id="IPR000157">
    <property type="entry name" value="TIR_dom"/>
</dbReference>
<evidence type="ECO:0000313" key="3">
    <source>
        <dbReference type="EMBL" id="KAL1222619.1"/>
    </source>
</evidence>
<dbReference type="AlphaFoldDB" id="A0ABD1BZI9"/>
<evidence type="ECO:0000313" key="4">
    <source>
        <dbReference type="Proteomes" id="UP001558713"/>
    </source>
</evidence>
<dbReference type="PANTHER" id="PTHR32009:SF45">
    <property type="entry name" value="DISEASE RESISTANCE PROTEIN (TIR-NBS-LRR CLASS) FAMILY"/>
    <property type="match status" value="1"/>
</dbReference>
<name>A0ABD1BZI9_CARAN</name>
<gene>
    <name evidence="3" type="ORF">V5N11_018987</name>
</gene>
<dbReference type="Gene3D" id="3.40.50.10140">
    <property type="entry name" value="Toll/interleukin-1 receptor homology (TIR) domain"/>
    <property type="match status" value="2"/>
</dbReference>
<dbReference type="PROSITE" id="PS50104">
    <property type="entry name" value="TIR"/>
    <property type="match status" value="2"/>
</dbReference>
<proteinExistence type="predicted"/>
<dbReference type="SUPFAM" id="SSF52200">
    <property type="entry name" value="Toll/Interleukin receptor TIR domain"/>
    <property type="match status" value="2"/>
</dbReference>
<reference evidence="3 4" key="1">
    <citation type="submission" date="2024-04" db="EMBL/GenBank/DDBJ databases">
        <title>Genome assembly C_amara_ONT_v2.</title>
        <authorList>
            <person name="Yant L."/>
            <person name="Moore C."/>
            <person name="Slenker M."/>
        </authorList>
    </citation>
    <scope>NUCLEOTIDE SEQUENCE [LARGE SCALE GENOMIC DNA]</scope>
    <source>
        <tissue evidence="3">Leaf</tissue>
    </source>
</reference>
<keyword evidence="1" id="KW-0520">NAD</keyword>
<dbReference type="SMART" id="SM00255">
    <property type="entry name" value="TIR"/>
    <property type="match status" value="2"/>
</dbReference>
<accession>A0ABD1BZI9</accession>
<keyword evidence="4" id="KW-1185">Reference proteome</keyword>
<feature type="domain" description="TIR" evidence="2">
    <location>
        <begin position="336"/>
        <end position="467"/>
    </location>
</feature>
<feature type="domain" description="TIR" evidence="2">
    <location>
        <begin position="8"/>
        <end position="185"/>
    </location>
</feature>
<evidence type="ECO:0000256" key="1">
    <source>
        <dbReference type="ARBA" id="ARBA00023027"/>
    </source>
</evidence>
<evidence type="ECO:0000259" key="2">
    <source>
        <dbReference type="PROSITE" id="PS50104"/>
    </source>
</evidence>
<dbReference type="Pfam" id="PF01582">
    <property type="entry name" value="TIR"/>
    <property type="match status" value="2"/>
</dbReference>
<comment type="caution">
    <text evidence="3">The sequence shown here is derived from an EMBL/GenBank/DDBJ whole genome shotgun (WGS) entry which is preliminary data.</text>
</comment>
<dbReference type="FunFam" id="3.40.50.10140:FF:000007">
    <property type="entry name" value="Disease resistance protein (TIR-NBS-LRR class)"/>
    <property type="match status" value="1"/>
</dbReference>
<sequence>MTSSSGSRKPQVFINFRGKTQRENLVSSLKSKLEKISDINVFIDECEIRGTPITTLFERIRESSIALVIFSNKYPESCWCLDELVEIKKQMDIGSLVPFPVFYKVKPECVKTQNGYFLNTLLKTEDYVRKKVDWNSRKSILETEARIWGWRQALSSVCERMGTPHQHKNDESFINEIVGEVKKMLEKIPSPRNDLSIIERPQMHFQEEVTSLLQALKLKKSDLEDLIPKPSIHINGVVSLRSNHLVFLDLISLKNPILAQRLVEPVQAGKILLVLLGSVEYFNKGFAFKPLLLPKKTQYLADSTDVVANSYYQTGESNDNLRNREDNNSSAALTCFSFLCNILKRSVTIIRPPSRRVFISFGEKHLGKNLVSSLKRELESNEILVDVEDETKSRIKDSGVAIIVFSAKYPKSDKCLDELVEIKKLMDAGEIVPFPVFYNLKAESVKEVNGWFYNRLLKIENQVREKVKSRDDKSILDTEDKICGWRQALSIASRPGLSYEHSTDDVFVSDIVTKVKELFAFRERPMNPVSNITTNLVVEKPLMYRQETEPATAANKPLDDDLLYSLTSFLQVLNLKITDVEGFIEISNDLVSLSLKRHTNLVFLKLSSHENLAKFQRSDSFKVLTEGFALNPSGVSRFEEPSLALALESN</sequence>
<dbReference type="PANTHER" id="PTHR32009">
    <property type="entry name" value="TMV RESISTANCE PROTEIN N-LIKE"/>
    <property type="match status" value="1"/>
</dbReference>
<protein>
    <submittedName>
        <fullName evidence="3">Protein PHLOEM PROTEIN 2-LIKE A5</fullName>
    </submittedName>
</protein>
<dbReference type="Proteomes" id="UP001558713">
    <property type="component" value="Unassembled WGS sequence"/>
</dbReference>
<dbReference type="EMBL" id="JBANAX010000094">
    <property type="protein sequence ID" value="KAL1222619.1"/>
    <property type="molecule type" value="Genomic_DNA"/>
</dbReference>